<dbReference type="InterPro" id="IPR049326">
    <property type="entry name" value="Rhodopsin_dom_fungi"/>
</dbReference>
<comment type="subcellular location">
    <subcellularLocation>
        <location evidence="1">Membrane</location>
        <topology evidence="1">Multi-pass membrane protein</topology>
    </subcellularLocation>
</comment>
<evidence type="ECO:0000256" key="6">
    <source>
        <dbReference type="SAM" id="Phobius"/>
    </source>
</evidence>
<sequence length="264" mass="29520">MVLAVGLQSLTLYGFKHGGIGQHEDSLSEEDMVKFTVVVLAIVVTFIPMVCVAKLSLIILYYRLNRLVKPWRLCVYSIAFMTIIPSPILVFLYLFGCQPVTKAWDPTIPDGHCVDRLSIMLASSVINVVTDFLMIIAPFPVIWKLNMRVWQKLGVTLMFFLGCINAETVLVIICDCLPSLRPFLHRHCPAGCLTISEPTRPPTSDPRNTRQQDRSNYFDDDIELIHNGSNGSQAMVITRTVELGFEYHKTGVDAGAKPVKPPDP</sequence>
<dbReference type="PANTHER" id="PTHR33048:SF124">
    <property type="entry name" value="INTEGRAL MEMBRANE PROTEIN"/>
    <property type="match status" value="1"/>
</dbReference>
<evidence type="ECO:0000256" key="1">
    <source>
        <dbReference type="ARBA" id="ARBA00004141"/>
    </source>
</evidence>
<keyword evidence="4 6" id="KW-0472">Membrane</keyword>
<feature type="transmembrane region" description="Helical" evidence="6">
    <location>
        <begin position="153"/>
        <end position="173"/>
    </location>
</feature>
<evidence type="ECO:0000313" key="8">
    <source>
        <dbReference type="EMBL" id="KAB8069485.1"/>
    </source>
</evidence>
<dbReference type="Proteomes" id="UP000326565">
    <property type="component" value="Unassembled WGS sequence"/>
</dbReference>
<dbReference type="GO" id="GO:0016020">
    <property type="term" value="C:membrane"/>
    <property type="evidence" value="ECO:0007669"/>
    <property type="project" value="UniProtKB-SubCell"/>
</dbReference>
<evidence type="ECO:0000313" key="9">
    <source>
        <dbReference type="Proteomes" id="UP000326565"/>
    </source>
</evidence>
<feature type="transmembrane region" description="Helical" evidence="6">
    <location>
        <begin position="37"/>
        <end position="61"/>
    </location>
</feature>
<evidence type="ECO:0000256" key="2">
    <source>
        <dbReference type="ARBA" id="ARBA00022692"/>
    </source>
</evidence>
<dbReference type="AlphaFoldDB" id="A0A5N5WNX2"/>
<organism evidence="8 9">
    <name type="scientific">Aspergillus leporis</name>
    <dbReference type="NCBI Taxonomy" id="41062"/>
    <lineage>
        <taxon>Eukaryota</taxon>
        <taxon>Fungi</taxon>
        <taxon>Dikarya</taxon>
        <taxon>Ascomycota</taxon>
        <taxon>Pezizomycotina</taxon>
        <taxon>Eurotiomycetes</taxon>
        <taxon>Eurotiomycetidae</taxon>
        <taxon>Eurotiales</taxon>
        <taxon>Aspergillaceae</taxon>
        <taxon>Aspergillus</taxon>
        <taxon>Aspergillus subgen. Circumdati</taxon>
    </lineage>
</organism>
<evidence type="ECO:0000256" key="4">
    <source>
        <dbReference type="ARBA" id="ARBA00023136"/>
    </source>
</evidence>
<dbReference type="InterPro" id="IPR052337">
    <property type="entry name" value="SAT4-like"/>
</dbReference>
<name>A0A5N5WNX2_9EURO</name>
<evidence type="ECO:0000259" key="7">
    <source>
        <dbReference type="Pfam" id="PF20684"/>
    </source>
</evidence>
<feature type="domain" description="Rhodopsin" evidence="7">
    <location>
        <begin position="2"/>
        <end position="164"/>
    </location>
</feature>
<dbReference type="OrthoDB" id="5342292at2759"/>
<proteinExistence type="inferred from homology"/>
<evidence type="ECO:0000256" key="3">
    <source>
        <dbReference type="ARBA" id="ARBA00022989"/>
    </source>
</evidence>
<evidence type="ECO:0000256" key="5">
    <source>
        <dbReference type="ARBA" id="ARBA00038359"/>
    </source>
</evidence>
<feature type="transmembrane region" description="Helical" evidence="6">
    <location>
        <begin position="73"/>
        <end position="96"/>
    </location>
</feature>
<dbReference type="EMBL" id="ML732339">
    <property type="protein sequence ID" value="KAB8069485.1"/>
    <property type="molecule type" value="Genomic_DNA"/>
</dbReference>
<feature type="transmembrane region" description="Helical" evidence="6">
    <location>
        <begin position="116"/>
        <end position="141"/>
    </location>
</feature>
<dbReference type="Pfam" id="PF20684">
    <property type="entry name" value="Fung_rhodopsin"/>
    <property type="match status" value="1"/>
</dbReference>
<accession>A0A5N5WNX2</accession>
<reference evidence="8 9" key="1">
    <citation type="submission" date="2019-04" db="EMBL/GenBank/DDBJ databases">
        <title>Friends and foes A comparative genomics study of 23 Aspergillus species from section Flavi.</title>
        <authorList>
            <consortium name="DOE Joint Genome Institute"/>
            <person name="Kjaerbolling I."/>
            <person name="Vesth T."/>
            <person name="Frisvad J.C."/>
            <person name="Nybo J.L."/>
            <person name="Theobald S."/>
            <person name="Kildgaard S."/>
            <person name="Isbrandt T."/>
            <person name="Kuo A."/>
            <person name="Sato A."/>
            <person name="Lyhne E.K."/>
            <person name="Kogle M.E."/>
            <person name="Wiebenga A."/>
            <person name="Kun R.S."/>
            <person name="Lubbers R.J."/>
            <person name="Makela M.R."/>
            <person name="Barry K."/>
            <person name="Chovatia M."/>
            <person name="Clum A."/>
            <person name="Daum C."/>
            <person name="Haridas S."/>
            <person name="He G."/>
            <person name="LaButti K."/>
            <person name="Lipzen A."/>
            <person name="Mondo S."/>
            <person name="Riley R."/>
            <person name="Salamov A."/>
            <person name="Simmons B.A."/>
            <person name="Magnuson J.K."/>
            <person name="Henrissat B."/>
            <person name="Mortensen U.H."/>
            <person name="Larsen T.O."/>
            <person name="Devries R.P."/>
            <person name="Grigoriev I.V."/>
            <person name="Machida M."/>
            <person name="Baker S.E."/>
            <person name="Andersen M.R."/>
        </authorList>
    </citation>
    <scope>NUCLEOTIDE SEQUENCE [LARGE SCALE GENOMIC DNA]</scope>
    <source>
        <strain evidence="8 9">CBS 151.66</strain>
    </source>
</reference>
<comment type="similarity">
    <text evidence="5">Belongs to the SAT4 family.</text>
</comment>
<protein>
    <recommendedName>
        <fullName evidence="7">Rhodopsin domain-containing protein</fullName>
    </recommendedName>
</protein>
<dbReference type="PANTHER" id="PTHR33048">
    <property type="entry name" value="PTH11-LIKE INTEGRAL MEMBRANE PROTEIN (AFU_ORTHOLOGUE AFUA_5G11245)"/>
    <property type="match status" value="1"/>
</dbReference>
<keyword evidence="2 6" id="KW-0812">Transmembrane</keyword>
<keyword evidence="9" id="KW-1185">Reference proteome</keyword>
<keyword evidence="3 6" id="KW-1133">Transmembrane helix</keyword>
<gene>
    <name evidence="8" type="ORF">BDV29DRAFT_194850</name>
</gene>